<sequence>MSEATEPADLARRCARAMYGEDRVAQDLGMEIADVAPGRAVLRMAVAPAMVNGFGIAHGGYLFLLADSAFAYACNSRDVVTVAAAGDVVFVAPARAGDVLEAEAAERARFGRSGVYDVTVRRVPDGEVIAEFRGTSRTIGKAQGTVTGTAPNAPAPDAPAPNAPAPDGPASNGPDPG</sequence>
<dbReference type="Proteomes" id="UP001596380">
    <property type="component" value="Unassembled WGS sequence"/>
</dbReference>
<dbReference type="PANTHER" id="PTHR42856">
    <property type="entry name" value="ACYL-COENZYME A THIOESTERASE PAAI"/>
    <property type="match status" value="1"/>
</dbReference>
<dbReference type="RefSeq" id="WP_309240311.1">
    <property type="nucleotide sequence ID" value="NZ_JBHSXE010000001.1"/>
</dbReference>
<dbReference type="InterPro" id="IPR003736">
    <property type="entry name" value="PAAI_dom"/>
</dbReference>
<comment type="caution">
    <text evidence="4">The sequence shown here is derived from an EMBL/GenBank/DDBJ whole genome shotgun (WGS) entry which is preliminary data.</text>
</comment>
<evidence type="ECO:0000259" key="3">
    <source>
        <dbReference type="Pfam" id="PF03061"/>
    </source>
</evidence>
<dbReference type="NCBIfam" id="TIGR00369">
    <property type="entry name" value="unchar_dom_1"/>
    <property type="match status" value="1"/>
</dbReference>
<feature type="domain" description="Thioesterase" evidence="3">
    <location>
        <begin position="54"/>
        <end position="128"/>
    </location>
</feature>
<dbReference type="PANTHER" id="PTHR42856:SF1">
    <property type="entry name" value="ACYL-COENZYME A THIOESTERASE PAAI"/>
    <property type="match status" value="1"/>
</dbReference>
<dbReference type="Pfam" id="PF03061">
    <property type="entry name" value="4HBT"/>
    <property type="match status" value="1"/>
</dbReference>
<feature type="compositionally biased region" description="Pro residues" evidence="2">
    <location>
        <begin position="153"/>
        <end position="167"/>
    </location>
</feature>
<evidence type="ECO:0000256" key="2">
    <source>
        <dbReference type="SAM" id="MobiDB-lite"/>
    </source>
</evidence>
<keyword evidence="1 4" id="KW-0378">Hydrolase</keyword>
<protein>
    <submittedName>
        <fullName evidence="4">Hydroxyphenylacetyl-CoA thioesterase PaaI</fullName>
        <ecNumber evidence="4">3.1.2.-</ecNumber>
    </submittedName>
</protein>
<dbReference type="EMBL" id="JBHSXS010000013">
    <property type="protein sequence ID" value="MFC6882440.1"/>
    <property type="molecule type" value="Genomic_DNA"/>
</dbReference>
<dbReference type="InterPro" id="IPR052723">
    <property type="entry name" value="Acyl-CoA_thioesterase_PaaI"/>
</dbReference>
<feature type="compositionally biased region" description="Low complexity" evidence="2">
    <location>
        <begin position="168"/>
        <end position="177"/>
    </location>
</feature>
<evidence type="ECO:0000313" key="5">
    <source>
        <dbReference type="Proteomes" id="UP001596380"/>
    </source>
</evidence>
<dbReference type="CDD" id="cd03443">
    <property type="entry name" value="PaaI_thioesterase"/>
    <property type="match status" value="1"/>
</dbReference>
<evidence type="ECO:0000313" key="4">
    <source>
        <dbReference type="EMBL" id="MFC6882440.1"/>
    </source>
</evidence>
<accession>A0ABW2CPW9</accession>
<reference evidence="5" key="1">
    <citation type="journal article" date="2019" name="Int. J. Syst. Evol. Microbiol.">
        <title>The Global Catalogue of Microorganisms (GCM) 10K type strain sequencing project: providing services to taxonomists for standard genome sequencing and annotation.</title>
        <authorList>
            <consortium name="The Broad Institute Genomics Platform"/>
            <consortium name="The Broad Institute Genome Sequencing Center for Infectious Disease"/>
            <person name="Wu L."/>
            <person name="Ma J."/>
        </authorList>
    </citation>
    <scope>NUCLEOTIDE SEQUENCE [LARGE SCALE GENOMIC DNA]</scope>
    <source>
        <strain evidence="5">JCM 3369</strain>
    </source>
</reference>
<dbReference type="InterPro" id="IPR011973">
    <property type="entry name" value="PaaD"/>
</dbReference>
<dbReference type="Gene3D" id="3.10.129.10">
    <property type="entry name" value="Hotdog Thioesterase"/>
    <property type="match status" value="1"/>
</dbReference>
<proteinExistence type="predicted"/>
<name>A0ABW2CPW9_9ACTN</name>
<feature type="region of interest" description="Disordered" evidence="2">
    <location>
        <begin position="140"/>
        <end position="177"/>
    </location>
</feature>
<dbReference type="SUPFAM" id="SSF54637">
    <property type="entry name" value="Thioesterase/thiol ester dehydrase-isomerase"/>
    <property type="match status" value="1"/>
</dbReference>
<evidence type="ECO:0000256" key="1">
    <source>
        <dbReference type="ARBA" id="ARBA00022801"/>
    </source>
</evidence>
<dbReference type="InterPro" id="IPR029069">
    <property type="entry name" value="HotDog_dom_sf"/>
</dbReference>
<keyword evidence="5" id="KW-1185">Reference proteome</keyword>
<dbReference type="InterPro" id="IPR006683">
    <property type="entry name" value="Thioestr_dom"/>
</dbReference>
<dbReference type="GO" id="GO:0016787">
    <property type="term" value="F:hydrolase activity"/>
    <property type="evidence" value="ECO:0007669"/>
    <property type="project" value="UniProtKB-KW"/>
</dbReference>
<dbReference type="NCBIfam" id="TIGR02286">
    <property type="entry name" value="PaaD"/>
    <property type="match status" value="1"/>
</dbReference>
<organism evidence="4 5">
    <name type="scientific">Actinomadura yumaensis</name>
    <dbReference type="NCBI Taxonomy" id="111807"/>
    <lineage>
        <taxon>Bacteria</taxon>
        <taxon>Bacillati</taxon>
        <taxon>Actinomycetota</taxon>
        <taxon>Actinomycetes</taxon>
        <taxon>Streptosporangiales</taxon>
        <taxon>Thermomonosporaceae</taxon>
        <taxon>Actinomadura</taxon>
    </lineage>
</organism>
<dbReference type="EC" id="3.1.2.-" evidence="4"/>
<gene>
    <name evidence="4" type="primary">paaI</name>
    <name evidence="4" type="ORF">ACFQKB_21980</name>
</gene>